<accession>A0ABS9BFL5</accession>
<organism evidence="2 3">
    <name type="scientific">Flavihumibacter fluminis</name>
    <dbReference type="NCBI Taxonomy" id="2909236"/>
    <lineage>
        <taxon>Bacteria</taxon>
        <taxon>Pseudomonadati</taxon>
        <taxon>Bacteroidota</taxon>
        <taxon>Chitinophagia</taxon>
        <taxon>Chitinophagales</taxon>
        <taxon>Chitinophagaceae</taxon>
        <taxon>Flavihumibacter</taxon>
    </lineage>
</organism>
<dbReference type="EMBL" id="JAKEVY010000002">
    <property type="protein sequence ID" value="MCF1714501.1"/>
    <property type="molecule type" value="Genomic_DNA"/>
</dbReference>
<feature type="signal peptide" evidence="1">
    <location>
        <begin position="1"/>
        <end position="23"/>
    </location>
</feature>
<name>A0ABS9BFL5_9BACT</name>
<dbReference type="RefSeq" id="WP_234865231.1">
    <property type="nucleotide sequence ID" value="NZ_JAKEVY010000002.1"/>
</dbReference>
<sequence>MRMNTLLVSLLLTITGWSCKSTAVQNQPATPFTGKLVISEICNHYVVVLVSGKLDPALLTARFYDEKRKSDYSNVFTVESRCNFAEAGISEGDLFTFELAAADYKEDCMVCMAYYPTPPTRLSIINVKKINP</sequence>
<gene>
    <name evidence="2" type="ORF">L0U88_07660</name>
</gene>
<keyword evidence="3" id="KW-1185">Reference proteome</keyword>
<proteinExistence type="predicted"/>
<reference evidence="2 3" key="1">
    <citation type="submission" date="2022-01" db="EMBL/GenBank/DDBJ databases">
        <title>Flavihumibacter sp. nov., isolated from sediment of a river.</title>
        <authorList>
            <person name="Liu H."/>
        </authorList>
    </citation>
    <scope>NUCLEOTIDE SEQUENCE [LARGE SCALE GENOMIC DNA]</scope>
    <source>
        <strain evidence="2 3">RY-1</strain>
    </source>
</reference>
<dbReference type="Proteomes" id="UP001200145">
    <property type="component" value="Unassembled WGS sequence"/>
</dbReference>
<evidence type="ECO:0000256" key="1">
    <source>
        <dbReference type="SAM" id="SignalP"/>
    </source>
</evidence>
<evidence type="ECO:0000313" key="2">
    <source>
        <dbReference type="EMBL" id="MCF1714501.1"/>
    </source>
</evidence>
<protein>
    <recommendedName>
        <fullName evidence="4">NlpE-like protein</fullName>
    </recommendedName>
</protein>
<keyword evidence="1" id="KW-0732">Signal</keyword>
<feature type="chain" id="PRO_5046545501" description="NlpE-like protein" evidence="1">
    <location>
        <begin position="24"/>
        <end position="132"/>
    </location>
</feature>
<comment type="caution">
    <text evidence="2">The sequence shown here is derived from an EMBL/GenBank/DDBJ whole genome shotgun (WGS) entry which is preliminary data.</text>
</comment>
<evidence type="ECO:0008006" key="4">
    <source>
        <dbReference type="Google" id="ProtNLM"/>
    </source>
</evidence>
<evidence type="ECO:0000313" key="3">
    <source>
        <dbReference type="Proteomes" id="UP001200145"/>
    </source>
</evidence>